<organism evidence="1 2">
    <name type="scientific">Colletotrichum gloeosporioides</name>
    <name type="common">Anthracnose fungus</name>
    <name type="synonym">Glomerella cingulata</name>
    <dbReference type="NCBI Taxonomy" id="474922"/>
    <lineage>
        <taxon>Eukaryota</taxon>
        <taxon>Fungi</taxon>
        <taxon>Dikarya</taxon>
        <taxon>Ascomycota</taxon>
        <taxon>Pezizomycotina</taxon>
        <taxon>Sordariomycetes</taxon>
        <taxon>Hypocreomycetidae</taxon>
        <taxon>Glomerellales</taxon>
        <taxon>Glomerellaceae</taxon>
        <taxon>Colletotrichum</taxon>
        <taxon>Colletotrichum gloeosporioides species complex</taxon>
    </lineage>
</organism>
<dbReference type="GeneID" id="69013433"/>
<dbReference type="RefSeq" id="XP_045264500.1">
    <property type="nucleotide sequence ID" value="XM_045406293.1"/>
</dbReference>
<evidence type="ECO:0000313" key="2">
    <source>
        <dbReference type="Proteomes" id="UP000613401"/>
    </source>
</evidence>
<comment type="caution">
    <text evidence="1">The sequence shown here is derived from an EMBL/GenBank/DDBJ whole genome shotgun (WGS) entry which is preliminary data.</text>
</comment>
<protein>
    <submittedName>
        <fullName evidence="1">Uncharacterized protein</fullName>
    </submittedName>
</protein>
<reference evidence="1" key="2">
    <citation type="submission" date="2020-03" db="EMBL/GenBank/DDBJ databases">
        <authorList>
            <person name="Fu F.-F."/>
            <person name="Chen J."/>
        </authorList>
    </citation>
    <scope>NUCLEOTIDE SEQUENCE</scope>
    <source>
        <strain evidence="1">Lc1</strain>
    </source>
</reference>
<reference evidence="1" key="1">
    <citation type="journal article" date="2020" name="Phytopathology">
        <title>Genome sequence and comparative analysis of Colletotrichum gloeosporioides isolated from Liriodendron leaves.</title>
        <authorList>
            <person name="Fu F.F."/>
            <person name="Hao Z."/>
            <person name="Wang P."/>
            <person name="Lu Y."/>
            <person name="Xue L.J."/>
            <person name="Wei G."/>
            <person name="Tian Y."/>
            <person name="Baishi H."/>
            <person name="Xu H."/>
            <person name="Shi J."/>
            <person name="Cheng T."/>
            <person name="Wang G."/>
            <person name="Yi Y."/>
            <person name="Chen J."/>
        </authorList>
    </citation>
    <scope>NUCLEOTIDE SEQUENCE</scope>
    <source>
        <strain evidence="1">Lc1</strain>
    </source>
</reference>
<feature type="non-terminal residue" evidence="1">
    <location>
        <position position="1"/>
    </location>
</feature>
<evidence type="ECO:0000313" key="1">
    <source>
        <dbReference type="EMBL" id="KAF3805341.1"/>
    </source>
</evidence>
<dbReference type="Proteomes" id="UP000613401">
    <property type="component" value="Unassembled WGS sequence"/>
</dbReference>
<gene>
    <name evidence="1" type="ORF">GCG54_00006284</name>
</gene>
<sequence length="234" mass="26450">REYSDRLHQKLCLFNEAWSLIIPSLQFPSIWNSKPTGCVILAPSTSTHLETNRLVLQRISIGNKYRIQSRKITDDCLDVYIVTDIDGRYFEAQAFSPVAEMPREREGLRNARRRRMKRIARSSNFAGELKHGGRHFLVSDVRRNDKEWADLQAQTGGRIRDENMPRLTGNSMESACAAMSHCGSASTMTPKHNQRSTYADVAARCEDYDVGTNPVVGRRTITFSLGGSKRSAEP</sequence>
<proteinExistence type="predicted"/>
<dbReference type="EMBL" id="WVTB01000044">
    <property type="protein sequence ID" value="KAF3805341.1"/>
    <property type="molecule type" value="Genomic_DNA"/>
</dbReference>
<keyword evidence="2" id="KW-1185">Reference proteome</keyword>
<dbReference type="AlphaFoldDB" id="A0A8H4FKK0"/>
<accession>A0A8H4FKK0</accession>
<name>A0A8H4FKK0_COLGL</name>